<dbReference type="InterPro" id="IPR015927">
    <property type="entry name" value="Peptidase_S24_S26A/B/C"/>
</dbReference>
<evidence type="ECO:0000313" key="5">
    <source>
        <dbReference type="Proteomes" id="UP000650994"/>
    </source>
</evidence>
<dbReference type="Gene3D" id="2.10.109.10">
    <property type="entry name" value="Umud Fragment, subunit A"/>
    <property type="match status" value="1"/>
</dbReference>
<dbReference type="EMBL" id="BMFL01000011">
    <property type="protein sequence ID" value="GGF00476.1"/>
    <property type="molecule type" value="Genomic_DNA"/>
</dbReference>
<feature type="domain" description="Peptidase S24/S26A/S26B/S26C" evidence="1">
    <location>
        <begin position="140"/>
        <end position="210"/>
    </location>
</feature>
<reference evidence="4" key="3">
    <citation type="submission" date="2016-11" db="EMBL/GenBank/DDBJ databases">
        <authorList>
            <person name="Varghese N."/>
            <person name="Submissions S."/>
        </authorList>
    </citation>
    <scope>NUCLEOTIDE SEQUENCE [LARGE SCALE GENOMIC DNA]</scope>
    <source>
        <strain evidence="4">DSM 27989</strain>
    </source>
</reference>
<protein>
    <recommendedName>
        <fullName evidence="1">Peptidase S24/S26A/S26B/S26C domain-containing protein</fullName>
    </recommendedName>
</protein>
<reference evidence="2" key="1">
    <citation type="journal article" date="2014" name="Int. J. Syst. Evol. Microbiol.">
        <title>Complete genome of a new Firmicutes species belonging to the dominant human colonic microbiota ('Ruminococcus bicirculans') reveals two chromosomes and a selective capacity to utilize plant glucans.</title>
        <authorList>
            <consortium name="NISC Comparative Sequencing Program"/>
            <person name="Wegmann U."/>
            <person name="Louis P."/>
            <person name="Goesmann A."/>
            <person name="Henrissat B."/>
            <person name="Duncan S.H."/>
            <person name="Flint H.J."/>
        </authorList>
    </citation>
    <scope>NUCLEOTIDE SEQUENCE</scope>
    <source>
        <strain evidence="2">CGMCC 1.12707</strain>
    </source>
</reference>
<reference evidence="5" key="4">
    <citation type="journal article" date="2019" name="Int. J. Syst. Evol. Microbiol.">
        <title>The Global Catalogue of Microorganisms (GCM) 10K type strain sequencing project: providing services to taxonomists for standard genome sequencing and annotation.</title>
        <authorList>
            <consortium name="The Broad Institute Genomics Platform"/>
            <consortium name="The Broad Institute Genome Sequencing Center for Infectious Disease"/>
            <person name="Wu L."/>
            <person name="Ma J."/>
        </authorList>
    </citation>
    <scope>NUCLEOTIDE SEQUENCE [LARGE SCALE GENOMIC DNA]</scope>
    <source>
        <strain evidence="5">CGMCC 1.12707</strain>
    </source>
</reference>
<gene>
    <name evidence="2" type="ORF">GCM10010984_17570</name>
    <name evidence="3" type="ORF">SAMN05443634_105204</name>
</gene>
<proteinExistence type="predicted"/>
<dbReference type="Pfam" id="PF00717">
    <property type="entry name" value="Peptidase_S24"/>
    <property type="match status" value="1"/>
</dbReference>
<accession>A0A1M6XDA5</accession>
<keyword evidence="5" id="KW-1185">Reference proteome</keyword>
<dbReference type="EMBL" id="FRBH01000005">
    <property type="protein sequence ID" value="SHL03839.1"/>
    <property type="molecule type" value="Genomic_DNA"/>
</dbReference>
<dbReference type="SUPFAM" id="SSF51306">
    <property type="entry name" value="LexA/Signal peptidase"/>
    <property type="match status" value="1"/>
</dbReference>
<dbReference type="OrthoDB" id="796548at2"/>
<dbReference type="Proteomes" id="UP000650994">
    <property type="component" value="Unassembled WGS sequence"/>
</dbReference>
<dbReference type="AlphaFoldDB" id="A0A1M6XDA5"/>
<evidence type="ECO:0000313" key="3">
    <source>
        <dbReference type="EMBL" id="SHL03839.1"/>
    </source>
</evidence>
<dbReference type="InterPro" id="IPR036286">
    <property type="entry name" value="LexA/Signal_pep-like_sf"/>
</dbReference>
<organism evidence="3 4">
    <name type="scientific">Chishuiella changwenlii</name>
    <dbReference type="NCBI Taxonomy" id="1434701"/>
    <lineage>
        <taxon>Bacteria</taxon>
        <taxon>Pseudomonadati</taxon>
        <taxon>Bacteroidota</taxon>
        <taxon>Flavobacteriia</taxon>
        <taxon>Flavobacteriales</taxon>
        <taxon>Weeksellaceae</taxon>
        <taxon>Chishuiella</taxon>
    </lineage>
</organism>
<sequence length="247" mass="28696">MKEKDNTINNSINITERIINIVEYIKFTYKIKTNTALAKIIEIPQPNLSAILNGVEKYQTEGFFNKLVDKYPIINKKWIETGQGNMLNDQTDVEELEVEEIEKLPIKKIPFYDVDFYSGFTKIFNDQTITPSYYFYLPEFHNAQFAIKNSGKSMSKELGNDDILGLREVPEWQNYFPQGEIYAVVTSNDLRTIKKVRRDKENKNLVLIPKPLDEDKFDYPDYEEVPISMVTALFQVVASTHSKKLAL</sequence>
<dbReference type="STRING" id="1434701.SAMN05443634_105204"/>
<reference evidence="3" key="2">
    <citation type="submission" date="2016-11" db="EMBL/GenBank/DDBJ databases">
        <authorList>
            <person name="Jaros S."/>
            <person name="Januszkiewicz K."/>
            <person name="Wedrychowicz H."/>
        </authorList>
    </citation>
    <scope>NUCLEOTIDE SEQUENCE [LARGE SCALE GENOMIC DNA]</scope>
    <source>
        <strain evidence="3">DSM 27989</strain>
    </source>
</reference>
<reference evidence="2" key="5">
    <citation type="submission" date="2024-05" db="EMBL/GenBank/DDBJ databases">
        <authorList>
            <person name="Sun Q."/>
            <person name="Zhou Y."/>
        </authorList>
    </citation>
    <scope>NUCLEOTIDE SEQUENCE</scope>
    <source>
        <strain evidence="2">CGMCC 1.12707</strain>
    </source>
</reference>
<evidence type="ECO:0000313" key="2">
    <source>
        <dbReference type="EMBL" id="GGF00476.1"/>
    </source>
</evidence>
<evidence type="ECO:0000259" key="1">
    <source>
        <dbReference type="Pfam" id="PF00717"/>
    </source>
</evidence>
<dbReference type="RefSeq" id="WP_072931265.1">
    <property type="nucleotide sequence ID" value="NZ_BMFL01000011.1"/>
</dbReference>
<evidence type="ECO:0000313" key="4">
    <source>
        <dbReference type="Proteomes" id="UP000184120"/>
    </source>
</evidence>
<name>A0A1M6XDA5_9FLAO</name>
<dbReference type="Proteomes" id="UP000184120">
    <property type="component" value="Unassembled WGS sequence"/>
</dbReference>